<reference evidence="2" key="1">
    <citation type="submission" date="2015-01" db="EMBL/GenBank/DDBJ databases">
        <authorList>
            <person name="Aksoy S."/>
            <person name="Warren W."/>
            <person name="Wilson R.K."/>
        </authorList>
    </citation>
    <scope>NUCLEOTIDE SEQUENCE [LARGE SCALE GENOMIC DNA]</scope>
    <source>
        <strain evidence="2">IAEA</strain>
    </source>
</reference>
<dbReference type="EnsemblMetazoa" id="GPPI009115-RA">
    <property type="protein sequence ID" value="GPPI009115-PA"/>
    <property type="gene ID" value="GPPI009115"/>
</dbReference>
<dbReference type="EMBL" id="JXJN01003635">
    <property type="status" value="NOT_ANNOTATED_CDS"/>
    <property type="molecule type" value="Genomic_DNA"/>
</dbReference>
<dbReference type="Proteomes" id="UP000092460">
    <property type="component" value="Unassembled WGS sequence"/>
</dbReference>
<name>A0A1B0AUH1_9MUSC</name>
<proteinExistence type="predicted"/>
<accession>A0A1B0AUH1</accession>
<organism evidence="1 2">
    <name type="scientific">Glossina palpalis gambiensis</name>
    <dbReference type="NCBI Taxonomy" id="67801"/>
    <lineage>
        <taxon>Eukaryota</taxon>
        <taxon>Metazoa</taxon>
        <taxon>Ecdysozoa</taxon>
        <taxon>Arthropoda</taxon>
        <taxon>Hexapoda</taxon>
        <taxon>Insecta</taxon>
        <taxon>Pterygota</taxon>
        <taxon>Neoptera</taxon>
        <taxon>Endopterygota</taxon>
        <taxon>Diptera</taxon>
        <taxon>Brachycera</taxon>
        <taxon>Muscomorpha</taxon>
        <taxon>Hippoboscoidea</taxon>
        <taxon>Glossinidae</taxon>
        <taxon>Glossina</taxon>
    </lineage>
</organism>
<reference evidence="1" key="2">
    <citation type="submission" date="2020-05" db="UniProtKB">
        <authorList>
            <consortium name="EnsemblMetazoa"/>
        </authorList>
    </citation>
    <scope>IDENTIFICATION</scope>
    <source>
        <strain evidence="1">IAEA</strain>
    </source>
</reference>
<keyword evidence="2" id="KW-1185">Reference proteome</keyword>
<dbReference type="AlphaFoldDB" id="A0A1B0AUH1"/>
<sequence>VERTGCYAIFVSSYTQCEALDLTLELYRQNRVFIFATLLSIAVICSSVSNLCFEQCEYATGVISIESLKFFRFENFVRLRSGRFSTFKCVLRCYEAVMSENEQQTNQFLNHSSLHETIYDDLIKESVFKAYKILSDVCEPDLIMSSIRQVVDKVLSCQDIIIYFIHIRIYSYM</sequence>
<evidence type="ECO:0000313" key="1">
    <source>
        <dbReference type="EnsemblMetazoa" id="GPPI009115-PA"/>
    </source>
</evidence>
<evidence type="ECO:0000313" key="2">
    <source>
        <dbReference type="Proteomes" id="UP000092460"/>
    </source>
</evidence>
<protein>
    <submittedName>
        <fullName evidence="1">Uncharacterized protein</fullName>
    </submittedName>
</protein>
<dbReference type="VEuPathDB" id="VectorBase:GPPI009115"/>